<comment type="similarity">
    <text evidence="2">Belongs to the APH-1 family.</text>
</comment>
<evidence type="ECO:0000256" key="4">
    <source>
        <dbReference type="ARBA" id="ARBA00022976"/>
    </source>
</evidence>
<dbReference type="GO" id="GO:0016020">
    <property type="term" value="C:membrane"/>
    <property type="evidence" value="ECO:0007669"/>
    <property type="project" value="UniProtKB-SubCell"/>
</dbReference>
<dbReference type="InterPro" id="IPR009294">
    <property type="entry name" value="Aph-1"/>
</dbReference>
<reference evidence="8" key="1">
    <citation type="journal article" date="2020" name="bioRxiv">
        <title>Chromosome-level reference genome of the European wasp spider Argiope bruennichi: a resource for studies on range expansion and evolutionary adaptation.</title>
        <authorList>
            <person name="Sheffer M.M."/>
            <person name="Hoppe A."/>
            <person name="Krehenwinkel H."/>
            <person name="Uhl G."/>
            <person name="Kuss A.W."/>
            <person name="Jensen L."/>
            <person name="Jensen C."/>
            <person name="Gillespie R.G."/>
            <person name="Hoff K.J."/>
            <person name="Prost S."/>
        </authorList>
    </citation>
    <scope>NUCLEOTIDE SEQUENCE</scope>
</reference>
<keyword evidence="5 7" id="KW-1133">Transmembrane helix</keyword>
<protein>
    <submittedName>
        <fullName evidence="8">Gamma-secretase subunit Aph-1 like protein</fullName>
    </submittedName>
</protein>
<proteinExistence type="inferred from homology"/>
<keyword evidence="4" id="KW-0914">Notch signaling pathway</keyword>
<keyword evidence="3 7" id="KW-0812">Transmembrane</keyword>
<dbReference type="EMBL" id="JABXBU010000001">
    <property type="protein sequence ID" value="KAF8796233.1"/>
    <property type="molecule type" value="Genomic_DNA"/>
</dbReference>
<dbReference type="GO" id="GO:0016485">
    <property type="term" value="P:protein processing"/>
    <property type="evidence" value="ECO:0007669"/>
    <property type="project" value="InterPro"/>
</dbReference>
<comment type="subcellular location">
    <subcellularLocation>
        <location evidence="1">Membrane</location>
        <topology evidence="1">Multi-pass membrane protein</topology>
    </subcellularLocation>
</comment>
<keyword evidence="9" id="KW-1185">Reference proteome</keyword>
<evidence type="ECO:0000313" key="8">
    <source>
        <dbReference type="EMBL" id="KAF8796233.1"/>
    </source>
</evidence>
<feature type="transmembrane region" description="Helical" evidence="7">
    <location>
        <begin position="154"/>
        <end position="173"/>
    </location>
</feature>
<comment type="caution">
    <text evidence="8">The sequence shown here is derived from an EMBL/GenBank/DDBJ whole genome shotgun (WGS) entry which is preliminary data.</text>
</comment>
<feature type="transmembrane region" description="Helical" evidence="7">
    <location>
        <begin position="32"/>
        <end position="56"/>
    </location>
</feature>
<keyword evidence="6 7" id="KW-0472">Membrane</keyword>
<evidence type="ECO:0000256" key="1">
    <source>
        <dbReference type="ARBA" id="ARBA00004141"/>
    </source>
</evidence>
<dbReference type="Pfam" id="PF06105">
    <property type="entry name" value="Aph-1"/>
    <property type="match status" value="2"/>
</dbReference>
<evidence type="ECO:0000256" key="5">
    <source>
        <dbReference type="ARBA" id="ARBA00022989"/>
    </source>
</evidence>
<name>A0A8T0G4P0_ARGBR</name>
<feature type="transmembrane region" description="Helical" evidence="7">
    <location>
        <begin position="63"/>
        <end position="85"/>
    </location>
</feature>
<accession>A0A8T0G4P0</accession>
<evidence type="ECO:0000256" key="2">
    <source>
        <dbReference type="ARBA" id="ARBA00005577"/>
    </source>
</evidence>
<evidence type="ECO:0000256" key="6">
    <source>
        <dbReference type="ARBA" id="ARBA00023136"/>
    </source>
</evidence>
<reference evidence="8" key="2">
    <citation type="submission" date="2020-06" db="EMBL/GenBank/DDBJ databases">
        <authorList>
            <person name="Sheffer M."/>
        </authorList>
    </citation>
    <scope>NUCLEOTIDE SEQUENCE</scope>
</reference>
<gene>
    <name evidence="8" type="ORF">HNY73_000640</name>
</gene>
<dbReference type="GO" id="GO:0007219">
    <property type="term" value="P:Notch signaling pathway"/>
    <property type="evidence" value="ECO:0007669"/>
    <property type="project" value="UniProtKB-KW"/>
</dbReference>
<dbReference type="AlphaFoldDB" id="A0A8T0G4P0"/>
<feature type="transmembrane region" description="Helical" evidence="7">
    <location>
        <begin position="125"/>
        <end position="147"/>
    </location>
</feature>
<organism evidence="8 9">
    <name type="scientific">Argiope bruennichi</name>
    <name type="common">Wasp spider</name>
    <name type="synonym">Aranea bruennichi</name>
    <dbReference type="NCBI Taxonomy" id="94029"/>
    <lineage>
        <taxon>Eukaryota</taxon>
        <taxon>Metazoa</taxon>
        <taxon>Ecdysozoa</taxon>
        <taxon>Arthropoda</taxon>
        <taxon>Chelicerata</taxon>
        <taxon>Arachnida</taxon>
        <taxon>Araneae</taxon>
        <taxon>Araneomorphae</taxon>
        <taxon>Entelegynae</taxon>
        <taxon>Araneoidea</taxon>
        <taxon>Araneidae</taxon>
        <taxon>Argiope</taxon>
    </lineage>
</organism>
<feature type="transmembrane region" description="Helical" evidence="7">
    <location>
        <begin position="179"/>
        <end position="199"/>
    </location>
</feature>
<dbReference type="PANTHER" id="PTHR12889">
    <property type="entry name" value="GAMMA-SECRETASE SUBUNIT APH-1"/>
    <property type="match status" value="1"/>
</dbReference>
<sequence length="219" mass="24728">MTVMEFFGCAMIAFGPSAAMLAITIAKDPIRIIILISSAFFWLLSLLLSSILWNVVVPLRKELAFGVVFSVIFQELFRFLVYKILRIGSFNWQTNLSSIFGKTEVGFKKIFKSWCRATCPETDLFLAYAFTTLAFTLLHTFWGVIYFHAWDNRSYAKIAYVFLSHLLISTLTLCNSLHWYAASIIPAYIVTVISAVLAYQSAGGSWRSLMASFSSKNSN</sequence>
<evidence type="ECO:0000313" key="9">
    <source>
        <dbReference type="Proteomes" id="UP000807504"/>
    </source>
</evidence>
<evidence type="ECO:0000256" key="7">
    <source>
        <dbReference type="SAM" id="Phobius"/>
    </source>
</evidence>
<dbReference type="Proteomes" id="UP000807504">
    <property type="component" value="Unassembled WGS sequence"/>
</dbReference>
<evidence type="ECO:0000256" key="3">
    <source>
        <dbReference type="ARBA" id="ARBA00022692"/>
    </source>
</evidence>